<name>A0A1H5AJ99_PSEAG</name>
<dbReference type="STRING" id="53406.SAMN05421553_2625"/>
<sequence>MRNLEKGLSLVELMVAMVIGLFLIAGVTKVFLDSKRTYSFQQALARVQENGRMAMEFIGRDVRMAGYSGCASGDYSSLTNTLNNATSLNYDFSRGVNGYDVGASVPAALSALSPAPLANTDVLILKGPLGDGVKIVSNNDSAQLFAQVTSTDSGACADNTDRISGICKADILMVADCSKARIFQAGNIQTTGGAPPAFNITHPASGAPGNAISSWGGASAFSSETFGTGAEIIKMNTVYYYIATGAGGRPSLYQSIAPNPSVEILEGVENMQLLYGRDTGTDLVPDQYDTATAVSTASAWDKVGAVRVQLLMQSVDDGVTDIAQPYSFNGANVTPVDRRLRHIFVSTIGVRAKMP</sequence>
<organism evidence="2 3">
    <name type="scientific">Pseudomonas anguilliseptica</name>
    <dbReference type="NCBI Taxonomy" id="53406"/>
    <lineage>
        <taxon>Bacteria</taxon>
        <taxon>Pseudomonadati</taxon>
        <taxon>Pseudomonadota</taxon>
        <taxon>Gammaproteobacteria</taxon>
        <taxon>Pseudomonadales</taxon>
        <taxon>Pseudomonadaceae</taxon>
        <taxon>Pseudomonas</taxon>
    </lineage>
</organism>
<dbReference type="InterPro" id="IPR032092">
    <property type="entry name" value="PilW"/>
</dbReference>
<dbReference type="AlphaFoldDB" id="A0A1H5AJ99"/>
<keyword evidence="1" id="KW-1133">Transmembrane helix</keyword>
<dbReference type="Pfam" id="PF16074">
    <property type="entry name" value="PilW"/>
    <property type="match status" value="1"/>
</dbReference>
<dbReference type="Proteomes" id="UP000242849">
    <property type="component" value="Unassembled WGS sequence"/>
</dbReference>
<evidence type="ECO:0000256" key="1">
    <source>
        <dbReference type="SAM" id="Phobius"/>
    </source>
</evidence>
<dbReference type="GO" id="GO:0043683">
    <property type="term" value="P:type IV pilus assembly"/>
    <property type="evidence" value="ECO:0007669"/>
    <property type="project" value="InterPro"/>
</dbReference>
<evidence type="ECO:0000313" key="2">
    <source>
        <dbReference type="EMBL" id="SED42155.1"/>
    </source>
</evidence>
<reference evidence="3" key="1">
    <citation type="submission" date="2016-10" db="EMBL/GenBank/DDBJ databases">
        <authorList>
            <person name="Varghese N."/>
            <person name="Submissions S."/>
        </authorList>
    </citation>
    <scope>NUCLEOTIDE SEQUENCE [LARGE SCALE GENOMIC DNA]</scope>
    <source>
        <strain evidence="3">DSM 12111</strain>
    </source>
</reference>
<dbReference type="RefSeq" id="WP_090387732.1">
    <property type="nucleotide sequence ID" value="NZ_FNSC01000001.1"/>
</dbReference>
<dbReference type="InterPro" id="IPR012902">
    <property type="entry name" value="N_methyl_site"/>
</dbReference>
<dbReference type="EMBL" id="FNSC01000001">
    <property type="protein sequence ID" value="SED42155.1"/>
    <property type="molecule type" value="Genomic_DNA"/>
</dbReference>
<dbReference type="Pfam" id="PF07963">
    <property type="entry name" value="N_methyl"/>
    <property type="match status" value="1"/>
</dbReference>
<gene>
    <name evidence="2" type="ORF">SAMN05421553_2625</name>
</gene>
<proteinExistence type="predicted"/>
<feature type="transmembrane region" description="Helical" evidence="1">
    <location>
        <begin position="13"/>
        <end position="32"/>
    </location>
</feature>
<keyword evidence="1" id="KW-0472">Membrane</keyword>
<keyword evidence="3" id="KW-1185">Reference proteome</keyword>
<dbReference type="PROSITE" id="PS00409">
    <property type="entry name" value="PROKAR_NTER_METHYL"/>
    <property type="match status" value="1"/>
</dbReference>
<evidence type="ECO:0000313" key="3">
    <source>
        <dbReference type="Proteomes" id="UP000242849"/>
    </source>
</evidence>
<keyword evidence="1" id="KW-0812">Transmembrane</keyword>
<dbReference type="OrthoDB" id="5296662at2"/>
<accession>A0A1H5AJ99</accession>
<protein>
    <submittedName>
        <fullName evidence="2">Type IV pilus assembly protein PilW</fullName>
    </submittedName>
</protein>